<gene>
    <name evidence="1" type="ORF">BaRGS_00016217</name>
</gene>
<reference evidence="1 2" key="1">
    <citation type="journal article" date="2023" name="Sci. Data">
        <title>Genome assembly of the Korean intertidal mud-creeper Batillaria attramentaria.</title>
        <authorList>
            <person name="Patra A.K."/>
            <person name="Ho P.T."/>
            <person name="Jun S."/>
            <person name="Lee S.J."/>
            <person name="Kim Y."/>
            <person name="Won Y.J."/>
        </authorList>
    </citation>
    <scope>NUCLEOTIDE SEQUENCE [LARGE SCALE GENOMIC DNA]</scope>
    <source>
        <strain evidence="1">Wonlab-2016</strain>
    </source>
</reference>
<accession>A0ABD0KZ87</accession>
<name>A0ABD0KZ87_9CAEN</name>
<comment type="caution">
    <text evidence="1">The sequence shown here is derived from an EMBL/GenBank/DDBJ whole genome shotgun (WGS) entry which is preliminary data.</text>
</comment>
<dbReference type="AlphaFoldDB" id="A0ABD0KZ87"/>
<evidence type="ECO:0000313" key="2">
    <source>
        <dbReference type="Proteomes" id="UP001519460"/>
    </source>
</evidence>
<dbReference type="Proteomes" id="UP001519460">
    <property type="component" value="Unassembled WGS sequence"/>
</dbReference>
<evidence type="ECO:0000313" key="1">
    <source>
        <dbReference type="EMBL" id="KAK7492551.1"/>
    </source>
</evidence>
<protein>
    <submittedName>
        <fullName evidence="1">Uncharacterized protein</fullName>
    </submittedName>
</protein>
<organism evidence="1 2">
    <name type="scientific">Batillaria attramentaria</name>
    <dbReference type="NCBI Taxonomy" id="370345"/>
    <lineage>
        <taxon>Eukaryota</taxon>
        <taxon>Metazoa</taxon>
        <taxon>Spiralia</taxon>
        <taxon>Lophotrochozoa</taxon>
        <taxon>Mollusca</taxon>
        <taxon>Gastropoda</taxon>
        <taxon>Caenogastropoda</taxon>
        <taxon>Sorbeoconcha</taxon>
        <taxon>Cerithioidea</taxon>
        <taxon>Batillariidae</taxon>
        <taxon>Batillaria</taxon>
    </lineage>
</organism>
<keyword evidence="2" id="KW-1185">Reference proteome</keyword>
<sequence>MNAECSVLKDQQDLCSAVSFLGSLQLVYLYQIPATPRGLNNCMMHPVRNGNGDLREQCLAVLCTHMPRVAFVSGRDLGSRDYTWQTPPRLSRLTLTLQW</sequence>
<dbReference type="EMBL" id="JACVVK020000102">
    <property type="protein sequence ID" value="KAK7492551.1"/>
    <property type="molecule type" value="Genomic_DNA"/>
</dbReference>
<proteinExistence type="predicted"/>